<dbReference type="Gene3D" id="1.10.10.10">
    <property type="entry name" value="Winged helix-like DNA-binding domain superfamily/Winged helix DNA-binding domain"/>
    <property type="match status" value="1"/>
</dbReference>
<dbReference type="RefSeq" id="WP_016474187.1">
    <property type="nucleotide sequence ID" value="NZ_KE150480.1"/>
</dbReference>
<dbReference type="SUPFAM" id="SSF46785">
    <property type="entry name" value="Winged helix' DNA-binding domain"/>
    <property type="match status" value="1"/>
</dbReference>
<dbReference type="InterPro" id="IPR036388">
    <property type="entry name" value="WH-like_DNA-bd_sf"/>
</dbReference>
<evidence type="ECO:0000256" key="2">
    <source>
        <dbReference type="ARBA" id="ARBA00023015"/>
    </source>
</evidence>
<dbReference type="GO" id="GO:0003677">
    <property type="term" value="F:DNA binding"/>
    <property type="evidence" value="ECO:0007669"/>
    <property type="project" value="UniProtKB-KW"/>
</dbReference>
<dbReference type="Gene3D" id="3.40.190.290">
    <property type="match status" value="1"/>
</dbReference>
<evidence type="ECO:0000256" key="1">
    <source>
        <dbReference type="ARBA" id="ARBA00009437"/>
    </source>
</evidence>
<dbReference type="InterPro" id="IPR050950">
    <property type="entry name" value="HTH-type_LysR_regulators"/>
</dbReference>
<dbReference type="GO" id="GO:0003700">
    <property type="term" value="F:DNA-binding transcription factor activity"/>
    <property type="evidence" value="ECO:0007669"/>
    <property type="project" value="InterPro"/>
</dbReference>
<dbReference type="EMBL" id="ATCF01000012">
    <property type="protein sequence ID" value="EPE00133.1"/>
    <property type="molecule type" value="Genomic_DNA"/>
</dbReference>
<keyword evidence="4" id="KW-0804">Transcription</keyword>
<dbReference type="STRING" id="1203554.HMPREF1476_00862"/>
<sequence length="310" mass="34287">MPSNICRYLTALIAEGSFSKAAQRLGISQPSLSQFLVRLETDAQTELVDRSAKPLKLTAAGALFLRTEQQVDLLRETAAKQMLDIKGGVRGHVTVGASDYRETFFLAEVLPVFHRLYPLIEVSLTEGRTKELEQMALEGAVDFSLVITPLFHPGTLTTIELYQERILIALSEKHRLAQQHPASPSEEFPVIDFHDLDREPFIKIKEGQQMDVLFRELCRMSRASPRVVLESESMIAAATLASVGLGAALTTETLVRRAGTAKPLRAFSVEPPVPPRIVAAAYRSERYLSKAARALIRVMTDVAASRFQNG</sequence>
<dbReference type="GO" id="GO:0005829">
    <property type="term" value="C:cytosol"/>
    <property type="evidence" value="ECO:0007669"/>
    <property type="project" value="TreeGrafter"/>
</dbReference>
<reference evidence="6 7" key="1">
    <citation type="submission" date="2013-04" db="EMBL/GenBank/DDBJ databases">
        <title>The Genome Sequence of Sutterella wadsworthensis HGA0223.</title>
        <authorList>
            <consortium name="The Broad Institute Genomics Platform"/>
            <person name="Earl A."/>
            <person name="Ward D."/>
            <person name="Feldgarden M."/>
            <person name="Gevers D."/>
            <person name="Schmidt T.M."/>
            <person name="Dover J."/>
            <person name="Dai D."/>
            <person name="Walker B."/>
            <person name="Young S."/>
            <person name="Zeng Q."/>
            <person name="Gargeya S."/>
            <person name="Fitzgerald M."/>
            <person name="Haas B."/>
            <person name="Abouelleil A."/>
            <person name="Allen A.W."/>
            <person name="Alvarado L."/>
            <person name="Arachchi H.M."/>
            <person name="Berlin A.M."/>
            <person name="Chapman S.B."/>
            <person name="Gainer-Dewar J."/>
            <person name="Goldberg J."/>
            <person name="Griggs A."/>
            <person name="Gujja S."/>
            <person name="Hansen M."/>
            <person name="Howarth C."/>
            <person name="Imamovic A."/>
            <person name="Ireland A."/>
            <person name="Larimer J."/>
            <person name="McCowan C."/>
            <person name="Murphy C."/>
            <person name="Pearson M."/>
            <person name="Poon T.W."/>
            <person name="Priest M."/>
            <person name="Roberts A."/>
            <person name="Saif S."/>
            <person name="Shea T."/>
            <person name="Sisk P."/>
            <person name="Sykes S."/>
            <person name="Wortman J."/>
            <person name="Nusbaum C."/>
            <person name="Birren B."/>
        </authorList>
    </citation>
    <scope>NUCLEOTIDE SEQUENCE [LARGE SCALE GENOMIC DNA]</scope>
    <source>
        <strain evidence="6 7">HGA0223</strain>
    </source>
</reference>
<dbReference type="PANTHER" id="PTHR30419">
    <property type="entry name" value="HTH-TYPE TRANSCRIPTIONAL REGULATOR YBHD"/>
    <property type="match status" value="1"/>
</dbReference>
<organism evidence="6 7">
    <name type="scientific">Sutterella wadsworthensis HGA0223</name>
    <dbReference type="NCBI Taxonomy" id="1203554"/>
    <lineage>
        <taxon>Bacteria</taxon>
        <taxon>Pseudomonadati</taxon>
        <taxon>Pseudomonadota</taxon>
        <taxon>Betaproteobacteria</taxon>
        <taxon>Burkholderiales</taxon>
        <taxon>Sutterellaceae</taxon>
        <taxon>Sutterella</taxon>
    </lineage>
</organism>
<evidence type="ECO:0000259" key="5">
    <source>
        <dbReference type="PROSITE" id="PS50931"/>
    </source>
</evidence>
<dbReference type="InterPro" id="IPR036390">
    <property type="entry name" value="WH_DNA-bd_sf"/>
</dbReference>
<protein>
    <recommendedName>
        <fullName evidence="5">HTH lysR-type domain-containing protein</fullName>
    </recommendedName>
</protein>
<name>S3C1D7_9BURK</name>
<dbReference type="SUPFAM" id="SSF53850">
    <property type="entry name" value="Periplasmic binding protein-like II"/>
    <property type="match status" value="1"/>
</dbReference>
<dbReference type="PROSITE" id="PS50931">
    <property type="entry name" value="HTH_LYSR"/>
    <property type="match status" value="1"/>
</dbReference>
<proteinExistence type="inferred from homology"/>
<dbReference type="Proteomes" id="UP000014400">
    <property type="component" value="Unassembled WGS sequence"/>
</dbReference>
<accession>S3C1D7</accession>
<comment type="caution">
    <text evidence="6">The sequence shown here is derived from an EMBL/GenBank/DDBJ whole genome shotgun (WGS) entry which is preliminary data.</text>
</comment>
<keyword evidence="3" id="KW-0238">DNA-binding</keyword>
<evidence type="ECO:0000313" key="6">
    <source>
        <dbReference type="EMBL" id="EPE00133.1"/>
    </source>
</evidence>
<dbReference type="Pfam" id="PF00126">
    <property type="entry name" value="HTH_1"/>
    <property type="match status" value="1"/>
</dbReference>
<dbReference type="eggNOG" id="COG0583">
    <property type="taxonomic scope" value="Bacteria"/>
</dbReference>
<dbReference type="PRINTS" id="PR00039">
    <property type="entry name" value="HTHLYSR"/>
</dbReference>
<comment type="similarity">
    <text evidence="1">Belongs to the LysR transcriptional regulatory family.</text>
</comment>
<keyword evidence="2" id="KW-0805">Transcription regulation</keyword>
<dbReference type="Pfam" id="PF03466">
    <property type="entry name" value="LysR_substrate"/>
    <property type="match status" value="1"/>
</dbReference>
<dbReference type="InterPro" id="IPR005119">
    <property type="entry name" value="LysR_subst-bd"/>
</dbReference>
<dbReference type="AlphaFoldDB" id="S3C1D7"/>
<evidence type="ECO:0000313" key="7">
    <source>
        <dbReference type="Proteomes" id="UP000014400"/>
    </source>
</evidence>
<dbReference type="CDD" id="cd05466">
    <property type="entry name" value="PBP2_LTTR_substrate"/>
    <property type="match status" value="1"/>
</dbReference>
<evidence type="ECO:0000256" key="4">
    <source>
        <dbReference type="ARBA" id="ARBA00023163"/>
    </source>
</evidence>
<dbReference type="InterPro" id="IPR000847">
    <property type="entry name" value="LysR_HTH_N"/>
</dbReference>
<evidence type="ECO:0000256" key="3">
    <source>
        <dbReference type="ARBA" id="ARBA00023125"/>
    </source>
</evidence>
<dbReference type="PATRIC" id="fig|1203554.3.peg.875"/>
<feature type="domain" description="HTH lysR-type" evidence="5">
    <location>
        <begin position="1"/>
        <end position="58"/>
    </location>
</feature>
<gene>
    <name evidence="6" type="ORF">HMPREF1476_00862</name>
</gene>
<dbReference type="HOGENOM" id="CLU_039613_6_2_4"/>
<keyword evidence="7" id="KW-1185">Reference proteome</keyword>